<gene>
    <name evidence="4" type="ORF">X801_04118</name>
</gene>
<accession>A0A1S8X009</accession>
<name>A0A1S8X009_OPIVI</name>
<keyword evidence="5" id="KW-1185">Reference proteome</keyword>
<dbReference type="Gene3D" id="3.40.50.300">
    <property type="entry name" value="P-loop containing nucleotide triphosphate hydrolases"/>
    <property type="match status" value="1"/>
</dbReference>
<evidence type="ECO:0000256" key="2">
    <source>
        <dbReference type="ARBA" id="ARBA00022840"/>
    </source>
</evidence>
<keyword evidence="2" id="KW-0067">ATP-binding</keyword>
<dbReference type="GO" id="GO:0030687">
    <property type="term" value="C:preribosome, large subunit precursor"/>
    <property type="evidence" value="ECO:0007669"/>
    <property type="project" value="TreeGrafter"/>
</dbReference>
<dbReference type="GO" id="GO:0005524">
    <property type="term" value="F:ATP binding"/>
    <property type="evidence" value="ECO:0007669"/>
    <property type="project" value="UniProtKB-KW"/>
</dbReference>
<dbReference type="EMBL" id="KV892910">
    <property type="protein sequence ID" value="OON20006.1"/>
    <property type="molecule type" value="Genomic_DNA"/>
</dbReference>
<dbReference type="GO" id="GO:0005634">
    <property type="term" value="C:nucleus"/>
    <property type="evidence" value="ECO:0007669"/>
    <property type="project" value="TreeGrafter"/>
</dbReference>
<evidence type="ECO:0000256" key="1">
    <source>
        <dbReference type="ARBA" id="ARBA00022741"/>
    </source>
</evidence>
<feature type="domain" description="Midasin AAA lid" evidence="3">
    <location>
        <begin position="64"/>
        <end position="177"/>
    </location>
</feature>
<dbReference type="Pfam" id="PF17867">
    <property type="entry name" value="AAA_lid_7"/>
    <property type="match status" value="1"/>
</dbReference>
<dbReference type="GO" id="GO:0000027">
    <property type="term" value="P:ribosomal large subunit assembly"/>
    <property type="evidence" value="ECO:0007669"/>
    <property type="project" value="TreeGrafter"/>
</dbReference>
<proteinExistence type="predicted"/>
<keyword evidence="1" id="KW-0547">Nucleotide-binding</keyword>
<dbReference type="GO" id="GO:0000055">
    <property type="term" value="P:ribosomal large subunit export from nucleus"/>
    <property type="evidence" value="ECO:0007669"/>
    <property type="project" value="TreeGrafter"/>
</dbReference>
<dbReference type="PANTHER" id="PTHR48103">
    <property type="entry name" value="MIDASIN-RELATED"/>
    <property type="match status" value="1"/>
</dbReference>
<evidence type="ECO:0000313" key="4">
    <source>
        <dbReference type="EMBL" id="OON20006.1"/>
    </source>
</evidence>
<reference evidence="4 5" key="1">
    <citation type="submission" date="2015-03" db="EMBL/GenBank/DDBJ databases">
        <title>Draft genome of the nematode, Opisthorchis viverrini.</title>
        <authorList>
            <person name="Mitreva M."/>
        </authorList>
    </citation>
    <scope>NUCLEOTIDE SEQUENCE [LARGE SCALE GENOMIC DNA]</scope>
    <source>
        <strain evidence="4">Khon Kaen</strain>
    </source>
</reference>
<protein>
    <recommendedName>
        <fullName evidence="3">Midasin AAA lid domain-containing protein</fullName>
    </recommendedName>
</protein>
<dbReference type="SUPFAM" id="SSF52540">
    <property type="entry name" value="P-loop containing nucleoside triphosphate hydrolases"/>
    <property type="match status" value="1"/>
</dbReference>
<dbReference type="PANTHER" id="PTHR48103:SF2">
    <property type="entry name" value="MIDASIN"/>
    <property type="match status" value="1"/>
</dbReference>
<sequence>MRMVLDDNRTLFIPDTQEVIRAHPQFRLFATQNPPGLYAGRKVLSRALRNRFIELHFDPIPRGELEVILEKRCALPQSRAHRLVEVMHRLQLARCQSNVFLGKDSFITLRDLFRWAERYRLATCDLADPENDSEKRLTFFDWDAYLAEQGYLLLSGRVRNAEETRVVAEALETVFKRPISEAKLFDLSEETSSVSKEFLQPLLSESDVRPAGFEHVVWTRDMRRMLVLVGNALKYKEPILLVGETR</sequence>
<evidence type="ECO:0000313" key="5">
    <source>
        <dbReference type="Proteomes" id="UP000243686"/>
    </source>
</evidence>
<dbReference type="AlphaFoldDB" id="A0A1S8X009"/>
<dbReference type="Proteomes" id="UP000243686">
    <property type="component" value="Unassembled WGS sequence"/>
</dbReference>
<dbReference type="InterPro" id="IPR040848">
    <property type="entry name" value="AAA_lid_7"/>
</dbReference>
<dbReference type="InterPro" id="IPR027417">
    <property type="entry name" value="P-loop_NTPase"/>
</dbReference>
<organism evidence="4 5">
    <name type="scientific">Opisthorchis viverrini</name>
    <name type="common">Southeast Asian liver fluke</name>
    <dbReference type="NCBI Taxonomy" id="6198"/>
    <lineage>
        <taxon>Eukaryota</taxon>
        <taxon>Metazoa</taxon>
        <taxon>Spiralia</taxon>
        <taxon>Lophotrochozoa</taxon>
        <taxon>Platyhelminthes</taxon>
        <taxon>Trematoda</taxon>
        <taxon>Digenea</taxon>
        <taxon>Opisthorchiida</taxon>
        <taxon>Opisthorchiata</taxon>
        <taxon>Opisthorchiidae</taxon>
        <taxon>Opisthorchis</taxon>
    </lineage>
</organism>
<evidence type="ECO:0000259" key="3">
    <source>
        <dbReference type="Pfam" id="PF17867"/>
    </source>
</evidence>